<reference evidence="4 5" key="1">
    <citation type="submission" date="2020-04" db="EMBL/GenBank/DDBJ databases">
        <title>Novel species.</title>
        <authorList>
            <person name="Teo W.F.A."/>
            <person name="Lipun K."/>
            <person name="Srisuk N."/>
            <person name="Duangmal K."/>
        </authorList>
    </citation>
    <scope>NUCLEOTIDE SEQUENCE [LARGE SCALE GENOMIC DNA]</scope>
    <source>
        <strain evidence="4 5">K13G38</strain>
    </source>
</reference>
<protein>
    <submittedName>
        <fullName evidence="4">TetR/AcrR family transcriptional regulator</fullName>
    </submittedName>
</protein>
<dbReference type="Gene3D" id="1.10.10.60">
    <property type="entry name" value="Homeodomain-like"/>
    <property type="match status" value="2"/>
</dbReference>
<dbReference type="Proteomes" id="UP000715441">
    <property type="component" value="Unassembled WGS sequence"/>
</dbReference>
<organism evidence="4 5">
    <name type="scientific">Amycolatopsis acididurans</name>
    <dbReference type="NCBI Taxonomy" id="2724524"/>
    <lineage>
        <taxon>Bacteria</taxon>
        <taxon>Bacillati</taxon>
        <taxon>Actinomycetota</taxon>
        <taxon>Actinomycetes</taxon>
        <taxon>Pseudonocardiales</taxon>
        <taxon>Pseudonocardiaceae</taxon>
        <taxon>Amycolatopsis</taxon>
    </lineage>
</organism>
<evidence type="ECO:0000259" key="3">
    <source>
        <dbReference type="PROSITE" id="PS50977"/>
    </source>
</evidence>
<dbReference type="PANTHER" id="PTHR30055">
    <property type="entry name" value="HTH-TYPE TRANSCRIPTIONAL REGULATOR RUTR"/>
    <property type="match status" value="1"/>
</dbReference>
<dbReference type="EMBL" id="JAAXLS010000003">
    <property type="protein sequence ID" value="NKQ52719.1"/>
    <property type="molecule type" value="Genomic_DNA"/>
</dbReference>
<gene>
    <name evidence="4" type="ORF">HFP15_07475</name>
</gene>
<proteinExistence type="predicted"/>
<dbReference type="PANTHER" id="PTHR30055:SF237">
    <property type="entry name" value="TRANSCRIPTIONAL REPRESSOR MCE3R"/>
    <property type="match status" value="1"/>
</dbReference>
<keyword evidence="1 2" id="KW-0238">DNA-binding</keyword>
<dbReference type="InterPro" id="IPR009057">
    <property type="entry name" value="Homeodomain-like_sf"/>
</dbReference>
<name>A0ABX1J166_9PSEU</name>
<feature type="DNA-binding region" description="H-T-H motif" evidence="2">
    <location>
        <begin position="233"/>
        <end position="252"/>
    </location>
</feature>
<evidence type="ECO:0000313" key="4">
    <source>
        <dbReference type="EMBL" id="NKQ52719.1"/>
    </source>
</evidence>
<feature type="domain" description="HTH tetR-type" evidence="3">
    <location>
        <begin position="210"/>
        <end position="270"/>
    </location>
</feature>
<evidence type="ECO:0000313" key="5">
    <source>
        <dbReference type="Proteomes" id="UP000715441"/>
    </source>
</evidence>
<feature type="DNA-binding region" description="H-T-H motif" evidence="2">
    <location>
        <begin position="33"/>
        <end position="52"/>
    </location>
</feature>
<dbReference type="Pfam" id="PF00440">
    <property type="entry name" value="TetR_N"/>
    <property type="match status" value="2"/>
</dbReference>
<evidence type="ECO:0000256" key="1">
    <source>
        <dbReference type="ARBA" id="ARBA00023125"/>
    </source>
</evidence>
<dbReference type="InterPro" id="IPR001647">
    <property type="entry name" value="HTH_TetR"/>
</dbReference>
<dbReference type="InterPro" id="IPR050109">
    <property type="entry name" value="HTH-type_TetR-like_transc_reg"/>
</dbReference>
<keyword evidence="5" id="KW-1185">Reference proteome</keyword>
<accession>A0ABX1J166</accession>
<dbReference type="PROSITE" id="PS50977">
    <property type="entry name" value="HTH_TETR_2"/>
    <property type="match status" value="2"/>
</dbReference>
<evidence type="ECO:0000256" key="2">
    <source>
        <dbReference type="PROSITE-ProRule" id="PRU00335"/>
    </source>
</evidence>
<dbReference type="RefSeq" id="WP_168512872.1">
    <property type="nucleotide sequence ID" value="NZ_JAAXLS010000003.1"/>
</dbReference>
<sequence>MRQAEGTRPRNRAEQIVLAAAELFCARGYHNVGIDDIADAVGITGPAIYRHFRTKRDLLADAVQRMCAEMVDTVDRGVNVPGEPFERLAATFAALLELTLKRRAVARLYQWEGRHLTDDERAGAGERLSAALRRLRDLLREARPELSKDEAHLLVRAGLSVMASPSTHHARLAPTRTRATLLGACRAILQARDLPAAGTRIGTEPASDVLPRRERLISEAVRLFHRDGYHDVSMGDIGAAAGINASSVYKHFPSKADLLAAACHRAAARLEVATADALAGAGTAAEALEALIAAYVGLSFAQADLVSVYLSQDVNLPQADRHALHVAQRRHVDIWVELTSETAPGPAAQHRYRVHAALNVIADLARWRPDMVGVEPTAYLAATLLVG</sequence>
<dbReference type="SUPFAM" id="SSF46689">
    <property type="entry name" value="Homeodomain-like"/>
    <property type="match status" value="2"/>
</dbReference>
<dbReference type="PRINTS" id="PR00455">
    <property type="entry name" value="HTHTETR"/>
</dbReference>
<dbReference type="Gene3D" id="1.10.357.10">
    <property type="entry name" value="Tetracycline Repressor, domain 2"/>
    <property type="match status" value="2"/>
</dbReference>
<comment type="caution">
    <text evidence="4">The sequence shown here is derived from an EMBL/GenBank/DDBJ whole genome shotgun (WGS) entry which is preliminary data.</text>
</comment>
<feature type="domain" description="HTH tetR-type" evidence="3">
    <location>
        <begin position="10"/>
        <end position="70"/>
    </location>
</feature>